<accession>A0A5R9IYI7</accession>
<keyword evidence="2" id="KW-0812">Transmembrane</keyword>
<protein>
    <submittedName>
        <fullName evidence="5">GHKL domain-containing protein</fullName>
    </submittedName>
</protein>
<dbReference type="PANTHER" id="PTHR34220">
    <property type="entry name" value="SENSOR HISTIDINE KINASE YPDA"/>
    <property type="match status" value="1"/>
</dbReference>
<comment type="caution">
    <text evidence="5">The sequence shown here is derived from an EMBL/GenBank/DDBJ whole genome shotgun (WGS) entry which is preliminary data.</text>
</comment>
<evidence type="ECO:0000256" key="2">
    <source>
        <dbReference type="SAM" id="Phobius"/>
    </source>
</evidence>
<dbReference type="InterPro" id="IPR050640">
    <property type="entry name" value="Bact_2-comp_sensor_kinase"/>
</dbReference>
<keyword evidence="6" id="KW-1185">Reference proteome</keyword>
<evidence type="ECO:0000259" key="3">
    <source>
        <dbReference type="Pfam" id="PF02518"/>
    </source>
</evidence>
<dbReference type="GO" id="GO:0000155">
    <property type="term" value="F:phosphorelay sensor kinase activity"/>
    <property type="evidence" value="ECO:0007669"/>
    <property type="project" value="InterPro"/>
</dbReference>
<dbReference type="Proteomes" id="UP000305654">
    <property type="component" value="Unassembled WGS sequence"/>
</dbReference>
<keyword evidence="2" id="KW-0472">Membrane</keyword>
<evidence type="ECO:0000313" key="6">
    <source>
        <dbReference type="Proteomes" id="UP000305654"/>
    </source>
</evidence>
<organism evidence="5 6">
    <name type="scientific">Lichenicoccus roseus</name>
    <dbReference type="NCBI Taxonomy" id="2683649"/>
    <lineage>
        <taxon>Bacteria</taxon>
        <taxon>Pseudomonadati</taxon>
        <taxon>Pseudomonadota</taxon>
        <taxon>Alphaproteobacteria</taxon>
        <taxon>Acetobacterales</taxon>
        <taxon>Acetobacteraceae</taxon>
        <taxon>Lichenicoccus</taxon>
    </lineage>
</organism>
<name>A0A5R9IYI7_9PROT</name>
<feature type="region of interest" description="Disordered" evidence="1">
    <location>
        <begin position="221"/>
        <end position="246"/>
    </location>
</feature>
<feature type="transmembrane region" description="Helical" evidence="2">
    <location>
        <begin position="43"/>
        <end position="60"/>
    </location>
</feature>
<evidence type="ECO:0000313" key="5">
    <source>
        <dbReference type="EMBL" id="TLU70544.1"/>
    </source>
</evidence>
<dbReference type="InterPro" id="IPR003594">
    <property type="entry name" value="HATPase_dom"/>
</dbReference>
<reference evidence="5 6" key="1">
    <citation type="submission" date="2019-05" db="EMBL/GenBank/DDBJ databases">
        <authorList>
            <person name="Pankratov T."/>
            <person name="Grouzdev D."/>
        </authorList>
    </citation>
    <scope>NUCLEOTIDE SEQUENCE [LARGE SCALE GENOMIC DNA]</scope>
    <source>
        <strain evidence="5 6">KEBCLARHB70R</strain>
    </source>
</reference>
<proteinExistence type="predicted"/>
<dbReference type="InterPro" id="IPR010559">
    <property type="entry name" value="Sig_transdc_His_kin_internal"/>
</dbReference>
<feature type="domain" description="Histidine kinase/HSP90-like ATPase" evidence="3">
    <location>
        <begin position="181"/>
        <end position="282"/>
    </location>
</feature>
<keyword evidence="2" id="KW-1133">Transmembrane helix</keyword>
<dbReference type="PANTHER" id="PTHR34220:SF7">
    <property type="entry name" value="SENSOR HISTIDINE KINASE YPDA"/>
    <property type="match status" value="1"/>
</dbReference>
<evidence type="ECO:0000256" key="1">
    <source>
        <dbReference type="SAM" id="MobiDB-lite"/>
    </source>
</evidence>
<dbReference type="GO" id="GO:0016020">
    <property type="term" value="C:membrane"/>
    <property type="evidence" value="ECO:0007669"/>
    <property type="project" value="InterPro"/>
</dbReference>
<evidence type="ECO:0000259" key="4">
    <source>
        <dbReference type="Pfam" id="PF06580"/>
    </source>
</evidence>
<dbReference type="SUPFAM" id="SSF55874">
    <property type="entry name" value="ATPase domain of HSP90 chaperone/DNA topoisomerase II/histidine kinase"/>
    <property type="match status" value="1"/>
</dbReference>
<gene>
    <name evidence="5" type="ORF">FE263_21455</name>
</gene>
<dbReference type="InterPro" id="IPR036890">
    <property type="entry name" value="HATPase_C_sf"/>
</dbReference>
<dbReference type="EMBL" id="VCDI01000015">
    <property type="protein sequence ID" value="TLU70544.1"/>
    <property type="molecule type" value="Genomic_DNA"/>
</dbReference>
<dbReference type="RefSeq" id="WP_138328092.1">
    <property type="nucleotide sequence ID" value="NZ_VCDI01000015.1"/>
</dbReference>
<dbReference type="AlphaFoldDB" id="A0A5R9IYI7"/>
<dbReference type="Pfam" id="PF06580">
    <property type="entry name" value="His_kinase"/>
    <property type="match status" value="1"/>
</dbReference>
<feature type="domain" description="Signal transduction histidine kinase internal region" evidence="4">
    <location>
        <begin position="83"/>
        <end position="163"/>
    </location>
</feature>
<sequence>MGSSVVAAGSILWLIDTIRQIGFDHVVQQGLGRGALYVYRYNWVYFVLLFCLQAAVLAVWKQGQDLQDRERQIADIRIAVQQARLDALRLQLSPHFLFNTLNAVSVMTAEAGADEAREMIDRLAAFLRATLEAGADEMVSLPGELGTVEAYLDIEAVRLGERLRVHYAVEDGLDTVSVPALILQPLVENAIKHAVSPSPQATTIWIRAFRAGEQLVLEVENETADQSTTTDRVPEGRSAQPGSGLGLRNVSERLRTRFGREASLQASVTTRGFRARLYLPAQNSRL</sequence>
<dbReference type="OrthoDB" id="2514702at2"/>
<dbReference type="Pfam" id="PF02518">
    <property type="entry name" value="HATPase_c"/>
    <property type="match status" value="1"/>
</dbReference>
<dbReference type="Gene3D" id="3.30.565.10">
    <property type="entry name" value="Histidine kinase-like ATPase, C-terminal domain"/>
    <property type="match status" value="1"/>
</dbReference>